<dbReference type="VEuPathDB" id="FungiDB:AMAG_10109"/>
<sequence>MFVLTIILVPLMHFVVVPAIIRAKVKSMPLSSMNISAFEIKEFDSDGFKFQFAASLPEQFPIAVWSKVTPRQVQMQTDPKKWNDDSQIMAMDMPPLEFNLKSPQVAFDGNFRVPHVDNMKKLVTEFSSDEGLSARAFHTRMRVDIAVFGITFYKSFEVEKDLEVPNVKANLLQLWSVIPDWPRSATEAQSLGSVSYTFLPQFPPVVLKSFAVNNTEKGPVVTPKCP</sequence>
<proteinExistence type="predicted"/>
<reference evidence="3" key="2">
    <citation type="submission" date="2009-11" db="EMBL/GenBank/DDBJ databases">
        <title>The Genome Sequence of Allomyces macrogynus strain ATCC 38327.</title>
        <authorList>
            <consortium name="The Broad Institute Genome Sequencing Platform"/>
            <person name="Russ C."/>
            <person name="Cuomo C."/>
            <person name="Shea T."/>
            <person name="Young S.K."/>
            <person name="Zeng Q."/>
            <person name="Koehrsen M."/>
            <person name="Haas B."/>
            <person name="Borodovsky M."/>
            <person name="Guigo R."/>
            <person name="Alvarado L."/>
            <person name="Berlin A."/>
            <person name="Borenstein D."/>
            <person name="Chen Z."/>
            <person name="Engels R."/>
            <person name="Freedman E."/>
            <person name="Gellesch M."/>
            <person name="Goldberg J."/>
            <person name="Griggs A."/>
            <person name="Gujja S."/>
            <person name="Heiman D."/>
            <person name="Hepburn T."/>
            <person name="Howarth C."/>
            <person name="Jen D."/>
            <person name="Larson L."/>
            <person name="Lewis B."/>
            <person name="Mehta T."/>
            <person name="Park D."/>
            <person name="Pearson M."/>
            <person name="Roberts A."/>
            <person name="Saif S."/>
            <person name="Shenoy N."/>
            <person name="Sisk P."/>
            <person name="Stolte C."/>
            <person name="Sykes S."/>
            <person name="Walk T."/>
            <person name="White J."/>
            <person name="Yandava C."/>
            <person name="Burger G."/>
            <person name="Gray M.W."/>
            <person name="Holland P.W.H."/>
            <person name="King N."/>
            <person name="Lang F.B.F."/>
            <person name="Roger A.J."/>
            <person name="Ruiz-Trillo I."/>
            <person name="Lander E."/>
            <person name="Nusbaum C."/>
        </authorList>
    </citation>
    <scope>NUCLEOTIDE SEQUENCE [LARGE SCALE GENOMIC DNA]</scope>
    <source>
        <strain evidence="3">ATCC 38327</strain>
    </source>
</reference>
<accession>A0A0L0SQI1</accession>
<dbReference type="OrthoDB" id="10407267at2759"/>
<evidence type="ECO:0000313" key="2">
    <source>
        <dbReference type="EMBL" id="KNE64762.1"/>
    </source>
</evidence>
<dbReference type="AlphaFoldDB" id="A0A0L0SQI1"/>
<protein>
    <submittedName>
        <fullName evidence="2">Uncharacterized protein</fullName>
    </submittedName>
</protein>
<evidence type="ECO:0000256" key="1">
    <source>
        <dbReference type="SAM" id="SignalP"/>
    </source>
</evidence>
<evidence type="ECO:0000313" key="3">
    <source>
        <dbReference type="Proteomes" id="UP000054350"/>
    </source>
</evidence>
<reference evidence="2 3" key="1">
    <citation type="submission" date="2009-11" db="EMBL/GenBank/DDBJ databases">
        <title>Annotation of Allomyces macrogynus ATCC 38327.</title>
        <authorList>
            <consortium name="The Broad Institute Genome Sequencing Platform"/>
            <person name="Russ C."/>
            <person name="Cuomo C."/>
            <person name="Burger G."/>
            <person name="Gray M.W."/>
            <person name="Holland P.W.H."/>
            <person name="King N."/>
            <person name="Lang F.B.F."/>
            <person name="Roger A.J."/>
            <person name="Ruiz-Trillo I."/>
            <person name="Young S.K."/>
            <person name="Zeng Q."/>
            <person name="Gargeya S."/>
            <person name="Fitzgerald M."/>
            <person name="Haas B."/>
            <person name="Abouelleil A."/>
            <person name="Alvarado L."/>
            <person name="Arachchi H.M."/>
            <person name="Berlin A."/>
            <person name="Chapman S.B."/>
            <person name="Gearin G."/>
            <person name="Goldberg J."/>
            <person name="Griggs A."/>
            <person name="Gujja S."/>
            <person name="Hansen M."/>
            <person name="Heiman D."/>
            <person name="Howarth C."/>
            <person name="Larimer J."/>
            <person name="Lui A."/>
            <person name="MacDonald P.J.P."/>
            <person name="McCowen C."/>
            <person name="Montmayeur A."/>
            <person name="Murphy C."/>
            <person name="Neiman D."/>
            <person name="Pearson M."/>
            <person name="Priest M."/>
            <person name="Roberts A."/>
            <person name="Saif S."/>
            <person name="Shea T."/>
            <person name="Sisk P."/>
            <person name="Stolte C."/>
            <person name="Sykes S."/>
            <person name="Wortman J."/>
            <person name="Nusbaum C."/>
            <person name="Birren B."/>
        </authorList>
    </citation>
    <scope>NUCLEOTIDE SEQUENCE [LARGE SCALE GENOMIC DNA]</scope>
    <source>
        <strain evidence="2 3">ATCC 38327</strain>
    </source>
</reference>
<dbReference type="EMBL" id="GG745345">
    <property type="protein sequence ID" value="KNE64762.1"/>
    <property type="molecule type" value="Genomic_DNA"/>
</dbReference>
<feature type="signal peptide" evidence="1">
    <location>
        <begin position="1"/>
        <end position="27"/>
    </location>
</feature>
<gene>
    <name evidence="2" type="ORF">AMAG_10109</name>
</gene>
<keyword evidence="3" id="KW-1185">Reference proteome</keyword>
<feature type="chain" id="PRO_5005548249" evidence="1">
    <location>
        <begin position="28"/>
        <end position="226"/>
    </location>
</feature>
<keyword evidence="1" id="KW-0732">Signal</keyword>
<dbReference type="Proteomes" id="UP000054350">
    <property type="component" value="Unassembled WGS sequence"/>
</dbReference>
<name>A0A0L0SQI1_ALLM3</name>
<organism evidence="2 3">
    <name type="scientific">Allomyces macrogynus (strain ATCC 38327)</name>
    <name type="common">Allomyces javanicus var. macrogynus</name>
    <dbReference type="NCBI Taxonomy" id="578462"/>
    <lineage>
        <taxon>Eukaryota</taxon>
        <taxon>Fungi</taxon>
        <taxon>Fungi incertae sedis</taxon>
        <taxon>Blastocladiomycota</taxon>
        <taxon>Blastocladiomycetes</taxon>
        <taxon>Blastocladiales</taxon>
        <taxon>Blastocladiaceae</taxon>
        <taxon>Allomyces</taxon>
    </lineage>
</organism>